<dbReference type="InterPro" id="IPR008259">
    <property type="entry name" value="FMN_hydac_DH_AS"/>
</dbReference>
<dbReference type="GO" id="GO:0005737">
    <property type="term" value="C:cytoplasm"/>
    <property type="evidence" value="ECO:0007669"/>
    <property type="project" value="UniProtKB-ARBA"/>
</dbReference>
<feature type="domain" description="FMN hydroxy acid dehydrogenase" evidence="8">
    <location>
        <begin position="1"/>
        <end position="353"/>
    </location>
</feature>
<dbReference type="SUPFAM" id="SSF51395">
    <property type="entry name" value="FMN-linked oxidoreductases"/>
    <property type="match status" value="1"/>
</dbReference>
<feature type="binding site" evidence="7">
    <location>
        <position position="164"/>
    </location>
    <ligand>
        <name>glyoxylate</name>
        <dbReference type="ChEBI" id="CHEBI:36655"/>
    </ligand>
</feature>
<dbReference type="PANTHER" id="PTHR10578:SF107">
    <property type="entry name" value="2-HYDROXYACID OXIDASE 1"/>
    <property type="match status" value="1"/>
</dbReference>
<protein>
    <submittedName>
        <fullName evidence="9">Alpha-hydroxy-acid oxidizing enzyme</fullName>
    </submittedName>
</protein>
<evidence type="ECO:0000256" key="2">
    <source>
        <dbReference type="ARBA" id="ARBA00022630"/>
    </source>
</evidence>
<evidence type="ECO:0000256" key="1">
    <source>
        <dbReference type="ARBA" id="ARBA00001917"/>
    </source>
</evidence>
<sequence length="353" mass="38350">MNPPINIFDYEVLAQASMQPVIWDFFYGGSDDEVTLRANRSAFERILLRPRVLMDVNTCDISTSVLGIPVSMPVLLAPSAAHGLAHPDGEFATVRAAGAANTLMTLSTESTRSLEEVAALAQGPLWYQLYIYTLEEAQGMVQRAEQAGYTAIVLTVDLPRYSRRERDLRNDMNSYQQAHYPDAFSGNAPHLSVDGSDNQNTYIGDTITWDILPWLCSITSLPIVVKGILTAEDAELAINYGASAIIVSNHGGRQLDGVMPTIEALPEVVASVDGRCEVYMDGGIRRGIDIIKALALGARAVLIGRPVLWGLAVNGQEGVQHMLELLRSELTLSLRLAGCASLADIQRSLVQLP</sequence>
<evidence type="ECO:0000256" key="3">
    <source>
        <dbReference type="ARBA" id="ARBA00022643"/>
    </source>
</evidence>
<feature type="binding site" evidence="7">
    <location>
        <position position="130"/>
    </location>
    <ligand>
        <name>FMN</name>
        <dbReference type="ChEBI" id="CHEBI:58210"/>
    </ligand>
</feature>
<feature type="binding site" evidence="7">
    <location>
        <position position="248"/>
    </location>
    <ligand>
        <name>FMN</name>
        <dbReference type="ChEBI" id="CHEBI:58210"/>
    </ligand>
</feature>
<comment type="similarity">
    <text evidence="5">Belongs to the FMN-dependent alpha-hydroxy acid dehydrogenase family.</text>
</comment>
<comment type="cofactor">
    <cofactor evidence="1">
        <name>FMN</name>
        <dbReference type="ChEBI" id="CHEBI:58210"/>
    </cofactor>
</comment>
<feature type="binding site" evidence="7">
    <location>
        <begin position="78"/>
        <end position="80"/>
    </location>
    <ligand>
        <name>FMN</name>
        <dbReference type="ChEBI" id="CHEBI:58210"/>
    </ligand>
</feature>
<keyword evidence="10" id="KW-1185">Reference proteome</keyword>
<feature type="binding site" evidence="7">
    <location>
        <position position="107"/>
    </location>
    <ligand>
        <name>FMN</name>
        <dbReference type="ChEBI" id="CHEBI:58210"/>
    </ligand>
</feature>
<evidence type="ECO:0000313" key="10">
    <source>
        <dbReference type="Proteomes" id="UP000597444"/>
    </source>
</evidence>
<dbReference type="InterPro" id="IPR013785">
    <property type="entry name" value="Aldolase_TIM"/>
</dbReference>
<dbReference type="RefSeq" id="WP_236065015.1">
    <property type="nucleotide sequence ID" value="NZ_BNJK01000001.1"/>
</dbReference>
<feature type="binding site" evidence="7">
    <location>
        <position position="250"/>
    </location>
    <ligand>
        <name>glyoxylate</name>
        <dbReference type="ChEBI" id="CHEBI:36655"/>
    </ligand>
</feature>
<dbReference type="Proteomes" id="UP000597444">
    <property type="component" value="Unassembled WGS sequence"/>
</dbReference>
<dbReference type="InterPro" id="IPR037396">
    <property type="entry name" value="FMN_HAD"/>
</dbReference>
<dbReference type="GO" id="GO:0016491">
    <property type="term" value="F:oxidoreductase activity"/>
    <property type="evidence" value="ECO:0007669"/>
    <property type="project" value="UniProtKB-KW"/>
</dbReference>
<dbReference type="FunFam" id="3.20.20.70:FF:000056">
    <property type="entry name" value="hydroxyacid oxidase 2"/>
    <property type="match status" value="1"/>
</dbReference>
<dbReference type="InterPro" id="IPR000262">
    <property type="entry name" value="FMN-dep_DH"/>
</dbReference>
<feature type="binding site" evidence="7">
    <location>
        <begin position="304"/>
        <end position="305"/>
    </location>
    <ligand>
        <name>FMN</name>
        <dbReference type="ChEBI" id="CHEBI:58210"/>
    </ligand>
</feature>
<dbReference type="InterPro" id="IPR012133">
    <property type="entry name" value="Alpha-hydoxy_acid_DH_FMN"/>
</dbReference>
<feature type="binding site" evidence="7">
    <location>
        <position position="253"/>
    </location>
    <ligand>
        <name>glyoxylate</name>
        <dbReference type="ChEBI" id="CHEBI:36655"/>
    </ligand>
</feature>
<dbReference type="PROSITE" id="PS51349">
    <property type="entry name" value="FMN_HYDROXY_ACID_DH_2"/>
    <property type="match status" value="1"/>
</dbReference>
<dbReference type="PANTHER" id="PTHR10578">
    <property type="entry name" value="S -2-HYDROXY-ACID OXIDASE-RELATED"/>
    <property type="match status" value="1"/>
</dbReference>
<dbReference type="PIRSF" id="PIRSF000138">
    <property type="entry name" value="Al-hdrx_acd_dh"/>
    <property type="match status" value="1"/>
</dbReference>
<reference evidence="9" key="1">
    <citation type="submission" date="2020-10" db="EMBL/GenBank/DDBJ databases">
        <title>Taxonomic study of unclassified bacteria belonging to the class Ktedonobacteria.</title>
        <authorList>
            <person name="Yabe S."/>
            <person name="Wang C.M."/>
            <person name="Zheng Y."/>
            <person name="Sakai Y."/>
            <person name="Cavaletti L."/>
            <person name="Monciardini P."/>
            <person name="Donadio S."/>
        </authorList>
    </citation>
    <scope>NUCLEOTIDE SEQUENCE</scope>
    <source>
        <strain evidence="9">ID150040</strain>
    </source>
</reference>
<dbReference type="CDD" id="cd02809">
    <property type="entry name" value="alpha_hydroxyacid_oxid_FMN"/>
    <property type="match status" value="1"/>
</dbReference>
<organism evidence="9 10">
    <name type="scientific">Reticulibacter mediterranei</name>
    <dbReference type="NCBI Taxonomy" id="2778369"/>
    <lineage>
        <taxon>Bacteria</taxon>
        <taxon>Bacillati</taxon>
        <taxon>Chloroflexota</taxon>
        <taxon>Ktedonobacteria</taxon>
        <taxon>Ktedonobacterales</taxon>
        <taxon>Reticulibacteraceae</taxon>
        <taxon>Reticulibacter</taxon>
    </lineage>
</organism>
<dbReference type="GO" id="GO:0010181">
    <property type="term" value="F:FMN binding"/>
    <property type="evidence" value="ECO:0007669"/>
    <property type="project" value="InterPro"/>
</dbReference>
<gene>
    <name evidence="9" type="ORF">KSF_058070</name>
</gene>
<dbReference type="EMBL" id="BNJK01000001">
    <property type="protein sequence ID" value="GHO95759.1"/>
    <property type="molecule type" value="Genomic_DNA"/>
</dbReference>
<accession>A0A8J3IHP8</accession>
<proteinExistence type="inferred from homology"/>
<name>A0A8J3IHP8_9CHLR</name>
<keyword evidence="4" id="KW-0560">Oxidoreductase</keyword>
<keyword evidence="2 7" id="KW-0285">Flavoprotein</keyword>
<dbReference type="Pfam" id="PF01070">
    <property type="entry name" value="FMN_dh"/>
    <property type="match status" value="1"/>
</dbReference>
<dbReference type="AlphaFoldDB" id="A0A8J3IHP8"/>
<evidence type="ECO:0000313" key="9">
    <source>
        <dbReference type="EMBL" id="GHO95759.1"/>
    </source>
</evidence>
<comment type="caution">
    <text evidence="9">The sequence shown here is derived from an EMBL/GenBank/DDBJ whole genome shotgun (WGS) entry which is preliminary data.</text>
</comment>
<evidence type="ECO:0000256" key="4">
    <source>
        <dbReference type="ARBA" id="ARBA00023002"/>
    </source>
</evidence>
<keyword evidence="3 7" id="KW-0288">FMN</keyword>
<dbReference type="PROSITE" id="PS00557">
    <property type="entry name" value="FMN_HYDROXY_ACID_DH_1"/>
    <property type="match status" value="1"/>
</dbReference>
<evidence type="ECO:0000259" key="8">
    <source>
        <dbReference type="PROSITE" id="PS51349"/>
    </source>
</evidence>
<evidence type="ECO:0000256" key="6">
    <source>
        <dbReference type="PIRSR" id="PIRSR000138-1"/>
    </source>
</evidence>
<feature type="binding site" evidence="7">
    <location>
        <begin position="281"/>
        <end position="285"/>
    </location>
    <ligand>
        <name>FMN</name>
        <dbReference type="ChEBI" id="CHEBI:58210"/>
    </ligand>
</feature>
<feature type="binding site" evidence="7">
    <location>
        <position position="155"/>
    </location>
    <ligand>
        <name>FMN</name>
        <dbReference type="ChEBI" id="CHEBI:58210"/>
    </ligand>
</feature>
<evidence type="ECO:0000256" key="5">
    <source>
        <dbReference type="ARBA" id="ARBA00024042"/>
    </source>
</evidence>
<feature type="binding site" evidence="7">
    <location>
        <position position="226"/>
    </location>
    <ligand>
        <name>FMN</name>
        <dbReference type="ChEBI" id="CHEBI:58210"/>
    </ligand>
</feature>
<feature type="active site" description="Proton acceptor" evidence="6">
    <location>
        <position position="250"/>
    </location>
</feature>
<feature type="binding site" evidence="7">
    <location>
        <position position="128"/>
    </location>
    <ligand>
        <name>FMN</name>
        <dbReference type="ChEBI" id="CHEBI:58210"/>
    </ligand>
</feature>
<evidence type="ECO:0000256" key="7">
    <source>
        <dbReference type="PIRSR" id="PIRSR000138-2"/>
    </source>
</evidence>
<dbReference type="Gene3D" id="3.20.20.70">
    <property type="entry name" value="Aldolase class I"/>
    <property type="match status" value="1"/>
</dbReference>